<dbReference type="STRING" id="224129.A0A1W4WUX9"/>
<sequence length="921" mass="106313">MSQGIENRVIFNFGSLKTCSSPKRLNKKVQLPDKPSNMLDTTTQGSFVVTNKLKKKWNTFNSRKTFTVYKPKNQVEVDETVDNYTEIDYDAYLIFTEKLFSNFKIMAGNCHKNGIAYRVKNKRKKAKELHNIFVVKKQIFCDENESEVVVSKRNTNIQEESTPHQNKLTKENGTSVAIRQKETVNNSRLPLQSSEIPTKKKKDKNNKKNVMFPNYWSPNEVEKGLQNGELIKGILRINPKNYKEAYVSNKDRSKQDYVIESLLDRNRALEGDVVALKLKSEDEWKEKQQTAVVVYILEMVHPRKAVGYIRVQHKNKNKIQALFCPRDNRIPRMEIDPIYWPPLFTKDPSRYEETLFLAKIILWVNVNFAVGVILKNVGTSFNLVVETTALLLENELDVSPFPPEALQHVPKQTDISEEDLSYRKDLRNECIFTIDPLTARDLDDAVSCKELENGNYLVGVHISDVAHYLKEATILDTIVSQKATSIYLVDNVFHMLPTEMCMHCSLLPGKDKLSFSVLWEMTSEGEILKTEYTRSVINSCAQLAYEHAQKIIENPDDEISDDGTPKIHNGFEWNDLKKVVTALYEISLNLRRKRFENGALQINQPKMVFRLDPTSMVPTEWFVYENKEAHRLIEEFMLLANISVAKKLVQNYPDIAFLRCHDPPTRHMLEDLQKTMKAVDVHLDISSSGDIQSSLRAHTSNDYAGMAKMVVLNHLLAKPMTRARYFCSEDGQDPAEFYHYALSIPLYTHFTSPIRRYADIIVHRLLAATLGYTEKPQWERESVVKLAANCNKQKYNAKRAGEASCDLFFAHYVETHQPFIQDAVVCDVKDRSFDVIVIATGTNVRIYEDSFDEKVTWTFTEEHSKKQISIRYPETQEEEEFTYVIKIFTIVKVALKRKPKTHKLEGTLLKPINKIVVHRSY</sequence>
<proteinExistence type="inferred from homology"/>
<evidence type="ECO:0000256" key="7">
    <source>
        <dbReference type="SAM" id="MobiDB-lite"/>
    </source>
</evidence>
<dbReference type="Gene3D" id="2.40.50.140">
    <property type="entry name" value="Nucleic acid-binding proteins"/>
    <property type="match status" value="1"/>
</dbReference>
<dbReference type="Pfam" id="PF17216">
    <property type="entry name" value="Rrp44_CSD1"/>
    <property type="match status" value="1"/>
</dbReference>
<dbReference type="SMART" id="SM00955">
    <property type="entry name" value="RNB"/>
    <property type="match status" value="1"/>
</dbReference>
<keyword evidence="2" id="KW-0540">Nuclease</keyword>
<keyword evidence="3" id="KW-0378">Hydrolase</keyword>
<dbReference type="OrthoDB" id="372421at2759"/>
<dbReference type="GO" id="GO:0010587">
    <property type="term" value="P:miRNA catabolic process"/>
    <property type="evidence" value="ECO:0007669"/>
    <property type="project" value="TreeGrafter"/>
</dbReference>
<dbReference type="Proteomes" id="UP000192223">
    <property type="component" value="Unplaced"/>
</dbReference>
<dbReference type="GO" id="GO:0000932">
    <property type="term" value="C:P-body"/>
    <property type="evidence" value="ECO:0007669"/>
    <property type="project" value="TreeGrafter"/>
</dbReference>
<evidence type="ECO:0000313" key="9">
    <source>
        <dbReference type="Proteomes" id="UP000192223"/>
    </source>
</evidence>
<dbReference type="Gene3D" id="2.40.50.690">
    <property type="match status" value="1"/>
</dbReference>
<keyword evidence="5" id="KW-0694">RNA-binding</keyword>
<evidence type="ECO:0000313" key="10">
    <source>
        <dbReference type="RefSeq" id="XP_018323943.1"/>
    </source>
</evidence>
<dbReference type="GO" id="GO:0000175">
    <property type="term" value="F:3'-5'-RNA exonuclease activity"/>
    <property type="evidence" value="ECO:0007669"/>
    <property type="project" value="TreeGrafter"/>
</dbReference>
<dbReference type="InterPro" id="IPR001900">
    <property type="entry name" value="RNase_II/R"/>
</dbReference>
<feature type="region of interest" description="Disordered" evidence="7">
    <location>
        <begin position="187"/>
        <end position="210"/>
    </location>
</feature>
<accession>A0A1W4WUX9</accession>
<protein>
    <submittedName>
        <fullName evidence="10">DIS3-like exonuclease 2 isoform X1</fullName>
    </submittedName>
</protein>
<gene>
    <name evidence="10" type="primary">LOC108736133</name>
</gene>
<dbReference type="FunCoup" id="A0A1W4WUX9">
    <property type="interactions" value="1964"/>
</dbReference>
<dbReference type="RefSeq" id="XP_018323943.1">
    <property type="nucleotide sequence ID" value="XM_018468441.1"/>
</dbReference>
<dbReference type="InterPro" id="IPR041093">
    <property type="entry name" value="Dis3l2-like_C"/>
</dbReference>
<reference evidence="10" key="1">
    <citation type="submission" date="2025-08" db="UniProtKB">
        <authorList>
            <consortium name="RefSeq"/>
        </authorList>
    </citation>
    <scope>IDENTIFICATION</scope>
    <source>
        <tissue evidence="10">Entire body</tissue>
    </source>
</reference>
<evidence type="ECO:0000256" key="1">
    <source>
        <dbReference type="ARBA" id="ARBA00005785"/>
    </source>
</evidence>
<dbReference type="SUPFAM" id="SSF50249">
    <property type="entry name" value="Nucleic acid-binding proteins"/>
    <property type="match status" value="2"/>
</dbReference>
<dbReference type="InParanoid" id="A0A1W4WUX9"/>
<dbReference type="Pfam" id="PF00773">
    <property type="entry name" value="RNB"/>
    <property type="match status" value="1"/>
</dbReference>
<dbReference type="PANTHER" id="PTHR23355:SF9">
    <property type="entry name" value="DIS3-LIKE EXONUCLEASE 2"/>
    <property type="match status" value="1"/>
</dbReference>
<dbReference type="InterPro" id="IPR050180">
    <property type="entry name" value="RNR_Ribonuclease"/>
</dbReference>
<dbReference type="Pfam" id="PF17877">
    <property type="entry name" value="Dis3l2_C_term"/>
    <property type="match status" value="1"/>
</dbReference>
<name>A0A1W4WUX9_AGRPL</name>
<dbReference type="AlphaFoldDB" id="A0A1W4WUX9"/>
<dbReference type="InterPro" id="IPR022966">
    <property type="entry name" value="RNase_II/R_CS"/>
</dbReference>
<dbReference type="KEGG" id="apln:108736133"/>
<dbReference type="InterPro" id="IPR041505">
    <property type="entry name" value="Dis3_CSD2"/>
</dbReference>
<keyword evidence="4" id="KW-0269">Exonuclease</keyword>
<keyword evidence="9" id="KW-1185">Reference proteome</keyword>
<dbReference type="GO" id="GO:0003723">
    <property type="term" value="F:RNA binding"/>
    <property type="evidence" value="ECO:0007669"/>
    <property type="project" value="UniProtKB-KW"/>
</dbReference>
<evidence type="ECO:0000256" key="3">
    <source>
        <dbReference type="ARBA" id="ARBA00022801"/>
    </source>
</evidence>
<dbReference type="InterPro" id="IPR033771">
    <property type="entry name" value="Rrp44_CSD1"/>
</dbReference>
<dbReference type="PROSITE" id="PS01175">
    <property type="entry name" value="RIBONUCLEASE_II"/>
    <property type="match status" value="1"/>
</dbReference>
<feature type="domain" description="RNB" evidence="8">
    <location>
        <begin position="423"/>
        <end position="772"/>
    </location>
</feature>
<dbReference type="GeneID" id="108736133"/>
<evidence type="ECO:0000256" key="5">
    <source>
        <dbReference type="ARBA" id="ARBA00022884"/>
    </source>
</evidence>
<dbReference type="CTD" id="129563"/>
<feature type="compositionally biased region" description="Polar residues" evidence="7">
    <location>
        <begin position="187"/>
        <end position="196"/>
    </location>
</feature>
<comment type="similarity">
    <text evidence="1 6">Belongs to the RNR ribonuclease family.</text>
</comment>
<dbReference type="Pfam" id="PF17849">
    <property type="entry name" value="OB_Dis3"/>
    <property type="match status" value="1"/>
</dbReference>
<dbReference type="PANTHER" id="PTHR23355">
    <property type="entry name" value="RIBONUCLEASE"/>
    <property type="match status" value="1"/>
</dbReference>
<dbReference type="GO" id="GO:0006402">
    <property type="term" value="P:mRNA catabolic process"/>
    <property type="evidence" value="ECO:0007669"/>
    <property type="project" value="TreeGrafter"/>
</dbReference>
<evidence type="ECO:0000256" key="4">
    <source>
        <dbReference type="ARBA" id="ARBA00022839"/>
    </source>
</evidence>
<organism evidence="9 10">
    <name type="scientific">Agrilus planipennis</name>
    <name type="common">Emerald ash borer</name>
    <name type="synonym">Agrilus marcopoli</name>
    <dbReference type="NCBI Taxonomy" id="224129"/>
    <lineage>
        <taxon>Eukaryota</taxon>
        <taxon>Metazoa</taxon>
        <taxon>Ecdysozoa</taxon>
        <taxon>Arthropoda</taxon>
        <taxon>Hexapoda</taxon>
        <taxon>Insecta</taxon>
        <taxon>Pterygota</taxon>
        <taxon>Neoptera</taxon>
        <taxon>Endopterygota</taxon>
        <taxon>Coleoptera</taxon>
        <taxon>Polyphaga</taxon>
        <taxon>Elateriformia</taxon>
        <taxon>Buprestoidea</taxon>
        <taxon>Buprestidae</taxon>
        <taxon>Agrilinae</taxon>
        <taxon>Agrilus</taxon>
    </lineage>
</organism>
<evidence type="ECO:0000256" key="2">
    <source>
        <dbReference type="ARBA" id="ARBA00022722"/>
    </source>
</evidence>
<dbReference type="InterPro" id="IPR012340">
    <property type="entry name" value="NA-bd_OB-fold"/>
</dbReference>
<evidence type="ECO:0000256" key="6">
    <source>
        <dbReference type="RuleBase" id="RU003901"/>
    </source>
</evidence>
<dbReference type="Gene3D" id="2.40.50.700">
    <property type="match status" value="1"/>
</dbReference>
<evidence type="ECO:0000259" key="8">
    <source>
        <dbReference type="SMART" id="SM00955"/>
    </source>
</evidence>